<reference evidence="2" key="1">
    <citation type="submission" date="2020-03" db="EMBL/GenBank/DDBJ databases">
        <title>The deep terrestrial virosphere.</title>
        <authorList>
            <person name="Holmfeldt K."/>
            <person name="Nilsson E."/>
            <person name="Simone D."/>
            <person name="Lopez-Fernandez M."/>
            <person name="Wu X."/>
            <person name="de Brujin I."/>
            <person name="Lundin D."/>
            <person name="Andersson A."/>
            <person name="Bertilsson S."/>
            <person name="Dopson M."/>
        </authorList>
    </citation>
    <scope>NUCLEOTIDE SEQUENCE</scope>
    <source>
        <strain evidence="2">MM171A00145</strain>
    </source>
</reference>
<dbReference type="EMBL" id="MT143705">
    <property type="protein sequence ID" value="QJB01092.1"/>
    <property type="molecule type" value="Genomic_DNA"/>
</dbReference>
<organism evidence="2">
    <name type="scientific">viral metagenome</name>
    <dbReference type="NCBI Taxonomy" id="1070528"/>
    <lineage>
        <taxon>unclassified sequences</taxon>
        <taxon>metagenomes</taxon>
        <taxon>organismal metagenomes</taxon>
    </lineage>
</organism>
<gene>
    <name evidence="2" type="ORF">MM171A00145_0029</name>
</gene>
<evidence type="ECO:0000313" key="2">
    <source>
        <dbReference type="EMBL" id="QJB01092.1"/>
    </source>
</evidence>
<name>A0A6M3M885_9ZZZZ</name>
<protein>
    <submittedName>
        <fullName evidence="2">Uncharacterized protein</fullName>
    </submittedName>
</protein>
<proteinExistence type="predicted"/>
<evidence type="ECO:0000256" key="1">
    <source>
        <dbReference type="SAM" id="Coils"/>
    </source>
</evidence>
<dbReference type="AlphaFoldDB" id="A0A6M3M885"/>
<dbReference type="Pfam" id="PF20529">
    <property type="entry name" value="DUF6744"/>
    <property type="match status" value="1"/>
</dbReference>
<feature type="coiled-coil region" evidence="1">
    <location>
        <begin position="227"/>
        <end position="288"/>
    </location>
</feature>
<accession>A0A6M3M885</accession>
<keyword evidence="1" id="KW-0175">Coiled coil</keyword>
<sequence>MNNAERLVKSAQERGDGLPVLGHFVWFELSSVHAPEMDARDAWLDAGFDADHAPKALKASGAYSRAISRATVHMQDERDTQVDEALDDEAKTIHVIVERQQDLTSGAPKLRYVQRSRVGYIKAKEEVRLEDPTDPVAQNILALYDDYRLNVGPNEVRPGITKELHKLGSIPLRQNGGVYFVPFVEGTTDEPLKAMTQLVKKWGASRFYPVPQYDTQELRDSVAASAQDSFSAELDGVRKELETYRERIEDKDTSNPREGTIHKRLDALQDMERRAALYAQALDIKKEDLLDGIEDVRKGINELLADVFSV</sequence>
<dbReference type="InterPro" id="IPR046632">
    <property type="entry name" value="DUF6744"/>
</dbReference>